<evidence type="ECO:0000256" key="2">
    <source>
        <dbReference type="ARBA" id="ARBA00022490"/>
    </source>
</evidence>
<keyword evidence="11" id="KW-0234">DNA repair</keyword>
<dbReference type="SUPFAM" id="SSF53098">
    <property type="entry name" value="Ribonuclease H-like"/>
    <property type="match status" value="1"/>
</dbReference>
<organism evidence="12 13">
    <name type="scientific">Neisseria sicca ATCC 29256</name>
    <dbReference type="NCBI Taxonomy" id="547045"/>
    <lineage>
        <taxon>Bacteria</taxon>
        <taxon>Pseudomonadati</taxon>
        <taxon>Pseudomonadota</taxon>
        <taxon>Betaproteobacteria</taxon>
        <taxon>Neisseriales</taxon>
        <taxon>Neisseriaceae</taxon>
        <taxon>Neisseria</taxon>
    </lineage>
</organism>
<evidence type="ECO:0000256" key="1">
    <source>
        <dbReference type="ARBA" id="ARBA00009518"/>
    </source>
</evidence>
<dbReference type="GO" id="GO:0046872">
    <property type="term" value="F:metal ion binding"/>
    <property type="evidence" value="ECO:0007669"/>
    <property type="project" value="UniProtKB-KW"/>
</dbReference>
<dbReference type="GO" id="GO:0006310">
    <property type="term" value="P:DNA recombination"/>
    <property type="evidence" value="ECO:0007669"/>
    <property type="project" value="UniProtKB-KW"/>
</dbReference>
<sequence>MAATVRILGIDPGSRVTGFGVIDVRGRDHFYVASGCIKTPADAPLADRIAVIVRHIGEVVAVYKPQQAAVEQVFVNVNPAST</sequence>
<proteinExistence type="inferred from homology"/>
<evidence type="ECO:0000256" key="10">
    <source>
        <dbReference type="ARBA" id="ARBA00023172"/>
    </source>
</evidence>
<evidence type="ECO:0000256" key="7">
    <source>
        <dbReference type="ARBA" id="ARBA00022801"/>
    </source>
</evidence>
<dbReference type="eggNOG" id="COG0817">
    <property type="taxonomic scope" value="Bacteria"/>
</dbReference>
<dbReference type="RefSeq" id="WP_003762510.1">
    <property type="nucleotide sequence ID" value="NZ_ACKO02000061.1"/>
</dbReference>
<dbReference type="InterPro" id="IPR002176">
    <property type="entry name" value="X-over_junc_endoDNase_RuvC"/>
</dbReference>
<name>C6MAY6_NEISI</name>
<dbReference type="Pfam" id="PF02075">
    <property type="entry name" value="RuvC"/>
    <property type="match status" value="1"/>
</dbReference>
<dbReference type="GO" id="GO:0003677">
    <property type="term" value="F:DNA binding"/>
    <property type="evidence" value="ECO:0007669"/>
    <property type="project" value="UniProtKB-KW"/>
</dbReference>
<comment type="caution">
    <text evidence="12">The sequence shown here is derived from an EMBL/GenBank/DDBJ whole genome shotgun (WGS) entry which is preliminary data.</text>
</comment>
<dbReference type="GO" id="GO:0006281">
    <property type="term" value="P:DNA repair"/>
    <property type="evidence" value="ECO:0007669"/>
    <property type="project" value="UniProtKB-KW"/>
</dbReference>
<dbReference type="GO" id="GO:0016787">
    <property type="term" value="F:hydrolase activity"/>
    <property type="evidence" value="ECO:0007669"/>
    <property type="project" value="UniProtKB-KW"/>
</dbReference>
<keyword evidence="7 12" id="KW-0378">Hydrolase</keyword>
<keyword evidence="6" id="KW-0227">DNA damage</keyword>
<dbReference type="PRINTS" id="PR00696">
    <property type="entry name" value="RSOLVASERUVC"/>
</dbReference>
<comment type="similarity">
    <text evidence="1">Belongs to the RuvC family.</text>
</comment>
<evidence type="ECO:0000313" key="12">
    <source>
        <dbReference type="EMBL" id="EET42539.1"/>
    </source>
</evidence>
<evidence type="ECO:0000256" key="3">
    <source>
        <dbReference type="ARBA" id="ARBA00022722"/>
    </source>
</evidence>
<reference evidence="12" key="1">
    <citation type="submission" date="2009-07" db="EMBL/GenBank/DDBJ databases">
        <authorList>
            <person name="Weinstock G."/>
            <person name="Sodergren E."/>
            <person name="Clifton S."/>
            <person name="Fulton L."/>
            <person name="Fulton B."/>
            <person name="Courtney L."/>
            <person name="Fronick C."/>
            <person name="Harrison M."/>
            <person name="Strong C."/>
            <person name="Farmer C."/>
            <person name="Delahaunty K."/>
            <person name="Markovic C."/>
            <person name="Hall O."/>
            <person name="Minx P."/>
            <person name="Tomlinson C."/>
            <person name="Mitreva M."/>
            <person name="Nelson J."/>
            <person name="Hou S."/>
            <person name="Wollam A."/>
            <person name="Pepin K.H."/>
            <person name="Johnson M."/>
            <person name="Bhonagiri V."/>
            <person name="Nash W.E."/>
            <person name="Warren W."/>
            <person name="Chinwalla A."/>
            <person name="Mardis E.R."/>
            <person name="Wilson R.K."/>
        </authorList>
    </citation>
    <scope>NUCLEOTIDE SEQUENCE [LARGE SCALE GENOMIC DNA]</scope>
    <source>
        <strain evidence="12">ATCC 29256</strain>
    </source>
</reference>
<dbReference type="EMBL" id="ACKO02000061">
    <property type="protein sequence ID" value="EET42539.1"/>
    <property type="molecule type" value="Genomic_DNA"/>
</dbReference>
<dbReference type="Proteomes" id="UP000005365">
    <property type="component" value="Unassembled WGS sequence"/>
</dbReference>
<dbReference type="GO" id="GO:0004520">
    <property type="term" value="F:DNA endonuclease activity"/>
    <property type="evidence" value="ECO:0007669"/>
    <property type="project" value="InterPro"/>
</dbReference>
<feature type="non-terminal residue" evidence="12">
    <location>
        <position position="82"/>
    </location>
</feature>
<evidence type="ECO:0000256" key="6">
    <source>
        <dbReference type="ARBA" id="ARBA00022763"/>
    </source>
</evidence>
<keyword evidence="9" id="KW-0238">DNA-binding</keyword>
<evidence type="ECO:0000313" key="13">
    <source>
        <dbReference type="Proteomes" id="UP000005365"/>
    </source>
</evidence>
<protein>
    <submittedName>
        <fullName evidence="12">Crossover junction endodeoxyribonuclease</fullName>
        <ecNumber evidence="12">3.1.22.4</ecNumber>
    </submittedName>
</protein>
<evidence type="ECO:0000256" key="8">
    <source>
        <dbReference type="ARBA" id="ARBA00022842"/>
    </source>
</evidence>
<dbReference type="Gene3D" id="3.30.420.10">
    <property type="entry name" value="Ribonuclease H-like superfamily/Ribonuclease H"/>
    <property type="match status" value="1"/>
</dbReference>
<keyword evidence="10" id="KW-0233">DNA recombination</keyword>
<dbReference type="EC" id="3.1.22.4" evidence="12"/>
<keyword evidence="4" id="KW-0479">Metal-binding</keyword>
<keyword evidence="8" id="KW-0460">Magnesium</keyword>
<dbReference type="AlphaFoldDB" id="C6MAY6"/>
<dbReference type="InterPro" id="IPR036397">
    <property type="entry name" value="RNaseH_sf"/>
</dbReference>
<accession>C6MAY6</accession>
<dbReference type="PANTHER" id="PTHR30194">
    <property type="entry name" value="CROSSOVER JUNCTION ENDODEOXYRIBONUCLEASE RUVC"/>
    <property type="match status" value="1"/>
</dbReference>
<dbReference type="InterPro" id="IPR012337">
    <property type="entry name" value="RNaseH-like_sf"/>
</dbReference>
<keyword evidence="3" id="KW-0540">Nuclease</keyword>
<gene>
    <name evidence="12" type="primary">ruvC</name>
    <name evidence="12" type="ORF">NEISICOT_03718</name>
</gene>
<dbReference type="PANTHER" id="PTHR30194:SF3">
    <property type="entry name" value="CROSSOVER JUNCTION ENDODEOXYRIBONUCLEASE RUVC"/>
    <property type="match status" value="1"/>
</dbReference>
<keyword evidence="5" id="KW-0255">Endonuclease</keyword>
<keyword evidence="2" id="KW-0963">Cytoplasm</keyword>
<evidence type="ECO:0000256" key="4">
    <source>
        <dbReference type="ARBA" id="ARBA00022723"/>
    </source>
</evidence>
<evidence type="ECO:0000256" key="11">
    <source>
        <dbReference type="ARBA" id="ARBA00023204"/>
    </source>
</evidence>
<keyword evidence="13" id="KW-1185">Reference proteome</keyword>
<evidence type="ECO:0000256" key="5">
    <source>
        <dbReference type="ARBA" id="ARBA00022759"/>
    </source>
</evidence>
<evidence type="ECO:0000256" key="9">
    <source>
        <dbReference type="ARBA" id="ARBA00023125"/>
    </source>
</evidence>